<dbReference type="Pfam" id="PF02566">
    <property type="entry name" value="OsmC"/>
    <property type="match status" value="1"/>
</dbReference>
<dbReference type="eggNOG" id="COG1764">
    <property type="taxonomic scope" value="Bacteria"/>
</dbReference>
<accession>S7TZK9</accession>
<dbReference type="InterPro" id="IPR052707">
    <property type="entry name" value="OsmC_Ohr_Peroxiredoxin"/>
</dbReference>
<evidence type="ECO:0000313" key="2">
    <source>
        <dbReference type="Proteomes" id="UP000014977"/>
    </source>
</evidence>
<dbReference type="GO" id="GO:0006979">
    <property type="term" value="P:response to oxidative stress"/>
    <property type="evidence" value="ECO:0007669"/>
    <property type="project" value="InterPro"/>
</dbReference>
<dbReference type="AlphaFoldDB" id="S7TZK9"/>
<keyword evidence="2" id="KW-1185">Reference proteome</keyword>
<dbReference type="Gene3D" id="3.30.300.20">
    <property type="match status" value="1"/>
</dbReference>
<evidence type="ECO:0000313" key="1">
    <source>
        <dbReference type="EMBL" id="EPR42517.1"/>
    </source>
</evidence>
<organism evidence="1 2">
    <name type="scientific">Desulfococcus multivorans DSM 2059</name>
    <dbReference type="NCBI Taxonomy" id="1121405"/>
    <lineage>
        <taxon>Bacteria</taxon>
        <taxon>Pseudomonadati</taxon>
        <taxon>Thermodesulfobacteriota</taxon>
        <taxon>Desulfobacteria</taxon>
        <taxon>Desulfobacterales</taxon>
        <taxon>Desulfococcaceae</taxon>
        <taxon>Desulfococcus</taxon>
    </lineage>
</organism>
<dbReference type="STRING" id="897.B2D07_07200"/>
<dbReference type="InterPro" id="IPR036102">
    <property type="entry name" value="OsmC/Ohrsf"/>
</dbReference>
<sequence>MPKRSAQARWEGTLQQGKGTIALGSGAFEGSYSFATRFGDAPGTNPEELIGAAHAGCFSMALSMLLEKAGHPPKEIRTQAEVTIDKVGDGFKITRIDLTTQAEVPGITAEAFQKQAEAAKEGCPVSQALAGTSINLKAELKNL</sequence>
<dbReference type="RefSeq" id="WP_020876027.1">
    <property type="nucleotide sequence ID" value="NZ_ATHJ01000065.1"/>
</dbReference>
<dbReference type="InterPro" id="IPR003718">
    <property type="entry name" value="OsmC/Ohr_fam"/>
</dbReference>
<dbReference type="InterPro" id="IPR019904">
    <property type="entry name" value="Peroxiredoxin_OsmC"/>
</dbReference>
<dbReference type="GO" id="GO:0004601">
    <property type="term" value="F:peroxidase activity"/>
    <property type="evidence" value="ECO:0007669"/>
    <property type="project" value="InterPro"/>
</dbReference>
<dbReference type="SUPFAM" id="SSF82784">
    <property type="entry name" value="OsmC-like"/>
    <property type="match status" value="1"/>
</dbReference>
<dbReference type="OrthoDB" id="9807532at2"/>
<dbReference type="PANTHER" id="PTHR42830">
    <property type="entry name" value="OSMOTICALLY INDUCIBLE FAMILY PROTEIN"/>
    <property type="match status" value="1"/>
</dbReference>
<gene>
    <name evidence="1" type="ORF">dsmv_1643</name>
</gene>
<protein>
    <submittedName>
        <fullName evidence="1">Peroxiredoxin, OsmC subfamily</fullName>
    </submittedName>
</protein>
<dbReference type="PANTHER" id="PTHR42830:SF1">
    <property type="entry name" value="OSMOTICALLY INDUCIBLE FAMILY PROTEIN"/>
    <property type="match status" value="1"/>
</dbReference>
<dbReference type="InterPro" id="IPR015946">
    <property type="entry name" value="KH_dom-like_a/b"/>
</dbReference>
<name>S7TZK9_DESML</name>
<dbReference type="EMBL" id="ATHJ01000065">
    <property type="protein sequence ID" value="EPR42517.1"/>
    <property type="molecule type" value="Genomic_DNA"/>
</dbReference>
<dbReference type="PATRIC" id="fig|1121405.3.peg.1090"/>
<reference evidence="1 2" key="1">
    <citation type="journal article" date="2013" name="Genome Announc.">
        <title>Draft genome sequences for three mercury-methylating, sulfate-reducing bacteria.</title>
        <authorList>
            <person name="Brown S.D."/>
            <person name="Hurt R.A.Jr."/>
            <person name="Gilmour C.C."/>
            <person name="Elias D.A."/>
        </authorList>
    </citation>
    <scope>NUCLEOTIDE SEQUENCE [LARGE SCALE GENOMIC DNA]</scope>
    <source>
        <strain evidence="1 2">DSM 2059</strain>
    </source>
</reference>
<dbReference type="Proteomes" id="UP000014977">
    <property type="component" value="Unassembled WGS sequence"/>
</dbReference>
<proteinExistence type="predicted"/>
<dbReference type="NCBIfam" id="TIGR03562">
    <property type="entry name" value="osmo_induc_OsmC"/>
    <property type="match status" value="1"/>
</dbReference>
<comment type="caution">
    <text evidence="1">The sequence shown here is derived from an EMBL/GenBank/DDBJ whole genome shotgun (WGS) entry which is preliminary data.</text>
</comment>